<evidence type="ECO:0000313" key="2">
    <source>
        <dbReference type="WBParaSite" id="jg5691"/>
    </source>
</evidence>
<accession>A0A915EE26</accession>
<protein>
    <submittedName>
        <fullName evidence="2">Uncharacterized protein</fullName>
    </submittedName>
</protein>
<organism evidence="1 2">
    <name type="scientific">Ditylenchus dipsaci</name>
    <dbReference type="NCBI Taxonomy" id="166011"/>
    <lineage>
        <taxon>Eukaryota</taxon>
        <taxon>Metazoa</taxon>
        <taxon>Ecdysozoa</taxon>
        <taxon>Nematoda</taxon>
        <taxon>Chromadorea</taxon>
        <taxon>Rhabditida</taxon>
        <taxon>Tylenchina</taxon>
        <taxon>Tylenchomorpha</taxon>
        <taxon>Sphaerularioidea</taxon>
        <taxon>Anguinidae</taxon>
        <taxon>Anguininae</taxon>
        <taxon>Ditylenchus</taxon>
    </lineage>
</organism>
<keyword evidence="1" id="KW-1185">Reference proteome</keyword>
<reference evidence="2" key="1">
    <citation type="submission" date="2022-11" db="UniProtKB">
        <authorList>
            <consortium name="WormBaseParasite"/>
        </authorList>
    </citation>
    <scope>IDENTIFICATION</scope>
</reference>
<dbReference type="Proteomes" id="UP000887574">
    <property type="component" value="Unplaced"/>
</dbReference>
<sequence>MGHGGALSMPAGVGGGETRLILRMHASIDGNSLQVLLQLDDHMNRQLTTEIGEQDTAENLVIELVQHGFISETDSQKMCSMLTEVLEESRNTKQHRLNSPT</sequence>
<proteinExistence type="predicted"/>
<dbReference type="WBParaSite" id="jg5691">
    <property type="protein sequence ID" value="jg5691"/>
    <property type="gene ID" value="jg5691"/>
</dbReference>
<name>A0A915EE26_9BILA</name>
<evidence type="ECO:0000313" key="1">
    <source>
        <dbReference type="Proteomes" id="UP000887574"/>
    </source>
</evidence>
<dbReference type="AlphaFoldDB" id="A0A915EE26"/>